<organism evidence="2 3">
    <name type="scientific">Petrolisthes manimaculis</name>
    <dbReference type="NCBI Taxonomy" id="1843537"/>
    <lineage>
        <taxon>Eukaryota</taxon>
        <taxon>Metazoa</taxon>
        <taxon>Ecdysozoa</taxon>
        <taxon>Arthropoda</taxon>
        <taxon>Crustacea</taxon>
        <taxon>Multicrustacea</taxon>
        <taxon>Malacostraca</taxon>
        <taxon>Eumalacostraca</taxon>
        <taxon>Eucarida</taxon>
        <taxon>Decapoda</taxon>
        <taxon>Pleocyemata</taxon>
        <taxon>Anomura</taxon>
        <taxon>Galatheoidea</taxon>
        <taxon>Porcellanidae</taxon>
        <taxon>Petrolisthes</taxon>
    </lineage>
</organism>
<protein>
    <submittedName>
        <fullName evidence="2">Uncharacterized protein</fullName>
    </submittedName>
</protein>
<feature type="compositionally biased region" description="Basic and acidic residues" evidence="1">
    <location>
        <begin position="22"/>
        <end position="56"/>
    </location>
</feature>
<dbReference type="EMBL" id="JAWZYT010005085">
    <property type="protein sequence ID" value="KAK4291647.1"/>
    <property type="molecule type" value="Genomic_DNA"/>
</dbReference>
<proteinExistence type="predicted"/>
<evidence type="ECO:0000256" key="1">
    <source>
        <dbReference type="SAM" id="MobiDB-lite"/>
    </source>
</evidence>
<sequence>MAKGGANETEKDLVGFSTTWRNSDKGEGNEGKEEEEHRARPTEVNEKQRKQEEVKKINQRYSTGKQLRVRRQCTGIKTQRKERQTEMQKKV</sequence>
<reference evidence="2" key="1">
    <citation type="submission" date="2023-11" db="EMBL/GenBank/DDBJ databases">
        <title>Genome assemblies of two species of porcelain crab, Petrolisthes cinctipes and Petrolisthes manimaculis (Anomura: Porcellanidae).</title>
        <authorList>
            <person name="Angst P."/>
        </authorList>
    </citation>
    <scope>NUCLEOTIDE SEQUENCE</scope>
    <source>
        <strain evidence="2">PB745_02</strain>
        <tissue evidence="2">Gill</tissue>
    </source>
</reference>
<feature type="region of interest" description="Disordered" evidence="1">
    <location>
        <begin position="1"/>
        <end position="65"/>
    </location>
</feature>
<dbReference type="Proteomes" id="UP001292094">
    <property type="component" value="Unassembled WGS sequence"/>
</dbReference>
<name>A0AAE1TND1_9EUCA</name>
<keyword evidence="3" id="KW-1185">Reference proteome</keyword>
<gene>
    <name evidence="2" type="ORF">Pmani_035531</name>
</gene>
<evidence type="ECO:0000313" key="3">
    <source>
        <dbReference type="Proteomes" id="UP001292094"/>
    </source>
</evidence>
<evidence type="ECO:0000313" key="2">
    <source>
        <dbReference type="EMBL" id="KAK4291647.1"/>
    </source>
</evidence>
<accession>A0AAE1TND1</accession>
<comment type="caution">
    <text evidence="2">The sequence shown here is derived from an EMBL/GenBank/DDBJ whole genome shotgun (WGS) entry which is preliminary data.</text>
</comment>
<dbReference type="AlphaFoldDB" id="A0AAE1TND1"/>